<organism evidence="6 7">
    <name type="scientific">Tetranychus urticae</name>
    <name type="common">Two-spotted spider mite</name>
    <dbReference type="NCBI Taxonomy" id="32264"/>
    <lineage>
        <taxon>Eukaryota</taxon>
        <taxon>Metazoa</taxon>
        <taxon>Ecdysozoa</taxon>
        <taxon>Arthropoda</taxon>
        <taxon>Chelicerata</taxon>
        <taxon>Arachnida</taxon>
        <taxon>Acari</taxon>
        <taxon>Acariformes</taxon>
        <taxon>Trombidiformes</taxon>
        <taxon>Prostigmata</taxon>
        <taxon>Eleutherengona</taxon>
        <taxon>Raphignathae</taxon>
        <taxon>Tetranychoidea</taxon>
        <taxon>Tetranychidae</taxon>
        <taxon>Tetranychus</taxon>
    </lineage>
</organism>
<reference evidence="7" key="1">
    <citation type="submission" date="2011-08" db="EMBL/GenBank/DDBJ databases">
        <authorList>
            <person name="Rombauts S."/>
        </authorList>
    </citation>
    <scope>NUCLEOTIDE SEQUENCE</scope>
    <source>
        <strain evidence="7">London</strain>
    </source>
</reference>
<dbReference type="EMBL" id="CAEY01000545">
    <property type="status" value="NOT_ANNOTATED_CDS"/>
    <property type="molecule type" value="Genomic_DNA"/>
</dbReference>
<evidence type="ECO:0000256" key="2">
    <source>
        <dbReference type="ARBA" id="ARBA00022679"/>
    </source>
</evidence>
<dbReference type="GO" id="GO:0061542">
    <property type="term" value="F:3-demethylubiquinol 3-O-methyltransferase activity"/>
    <property type="evidence" value="ECO:0007669"/>
    <property type="project" value="UniProtKB-UniRule"/>
</dbReference>
<evidence type="ECO:0000256" key="4">
    <source>
        <dbReference type="ARBA" id="ARBA00022691"/>
    </source>
</evidence>
<reference evidence="6" key="2">
    <citation type="submission" date="2015-06" db="UniProtKB">
        <authorList>
            <consortium name="EnsemblMetazoa"/>
        </authorList>
    </citation>
    <scope>IDENTIFICATION</scope>
</reference>
<dbReference type="EC" id="2.1.1.-" evidence="5"/>
<feature type="binding site" evidence="5">
    <location>
        <position position="169"/>
    </location>
    <ligand>
        <name>Mg(2+)</name>
        <dbReference type="ChEBI" id="CHEBI:18420"/>
    </ligand>
</feature>
<dbReference type="KEGG" id="tut:107367378"/>
<comment type="cofactor">
    <cofactor evidence="5">
        <name>Mg(2+)</name>
        <dbReference type="ChEBI" id="CHEBI:18420"/>
    </cofactor>
</comment>
<keyword evidence="5" id="KW-0496">Mitochondrion</keyword>
<keyword evidence="7" id="KW-1185">Reference proteome</keyword>
<dbReference type="OrthoDB" id="3265906at2759"/>
<keyword evidence="4 5" id="KW-0949">S-adenosyl-L-methionine</keyword>
<feature type="binding site" evidence="5">
    <location>
        <position position="172"/>
    </location>
    <ligand>
        <name>Mg(2+)</name>
        <dbReference type="ChEBI" id="CHEBI:18420"/>
    </ligand>
</feature>
<name>T1KTN2_TETUR</name>
<keyword evidence="5" id="KW-0999">Mitochondrion inner membrane</keyword>
<dbReference type="CDD" id="cd02440">
    <property type="entry name" value="AdoMet_MTases"/>
    <property type="match status" value="1"/>
</dbReference>
<keyword evidence="5" id="KW-0460">Magnesium</keyword>
<feature type="binding site" evidence="5">
    <location>
        <position position="118"/>
    </location>
    <ligand>
        <name>S-adenosyl-L-methionine</name>
        <dbReference type="ChEBI" id="CHEBI:59789"/>
    </ligand>
</feature>
<dbReference type="EnsemblMetazoa" id="tetur21g00370.1">
    <property type="protein sequence ID" value="tetur21g00370.1"/>
    <property type="gene ID" value="tetur21g00370"/>
</dbReference>
<keyword evidence="5" id="KW-0472">Membrane</keyword>
<proteinExistence type="inferred from homology"/>
<feature type="binding site" evidence="5">
    <location>
        <position position="173"/>
    </location>
    <ligand>
        <name>Mg(2+)</name>
        <dbReference type="ChEBI" id="CHEBI:18420"/>
    </ligand>
</feature>
<dbReference type="Pfam" id="PF13489">
    <property type="entry name" value="Methyltransf_23"/>
    <property type="match status" value="1"/>
</dbReference>
<evidence type="ECO:0000313" key="7">
    <source>
        <dbReference type="Proteomes" id="UP000015104"/>
    </source>
</evidence>
<dbReference type="SUPFAM" id="SSF53335">
    <property type="entry name" value="S-adenosyl-L-methionine-dependent methyltransferases"/>
    <property type="match status" value="1"/>
</dbReference>
<dbReference type="InterPro" id="IPR029063">
    <property type="entry name" value="SAM-dependent_MTases_sf"/>
</dbReference>
<comment type="function">
    <text evidence="5">O-methyltransferase required for two non-consecutive steps during ubiquinone biosynthesis. Catalyzes the 2 O-methylation of 3,4-dihydroxy-5-(all-trans-polyprenyl)benzoic acid into 4-hydroxy-3-methoxy-5-(all-trans-polyprenyl)benzoic acid. Also catalyzes the last step of ubiquinone biosynthesis by mediating methylation of 3-demethylubiquinone into ubiquinone. Also able to mediate the methylation of 3-demethylubiquinol into ubiquinol.</text>
</comment>
<dbReference type="GO" id="GO:0031314">
    <property type="term" value="C:extrinsic component of mitochondrial inner membrane"/>
    <property type="evidence" value="ECO:0007669"/>
    <property type="project" value="UniProtKB-UniRule"/>
</dbReference>
<dbReference type="Gene3D" id="3.40.50.150">
    <property type="entry name" value="Vaccinia Virus protein VP39"/>
    <property type="match status" value="1"/>
</dbReference>
<dbReference type="GO" id="GO:0120537">
    <property type="term" value="F:3-demethylubiquinone 3-O-methyltransferase activity"/>
    <property type="evidence" value="ECO:0007669"/>
    <property type="project" value="RHEA"/>
</dbReference>
<dbReference type="EC" id="2.1.1.64" evidence="5"/>
<comment type="subcellular location">
    <subcellularLocation>
        <location evidence="5">Mitochondrion inner membrane</location>
        <topology evidence="5">Peripheral membrane protein</topology>
        <orientation evidence="5">Matrix side</orientation>
    </subcellularLocation>
</comment>
<dbReference type="HAMAP" id="MF_00472">
    <property type="entry name" value="UbiG"/>
    <property type="match status" value="1"/>
</dbReference>
<dbReference type="eggNOG" id="KOG1270">
    <property type="taxonomic scope" value="Eukaryota"/>
</dbReference>
<dbReference type="STRING" id="32264.T1KTN2"/>
<keyword evidence="5" id="KW-0479">Metal-binding</keyword>
<comment type="catalytic activity">
    <reaction evidence="5">
        <text>a 3-demethylubiquinol + S-adenosyl-L-methionine = a ubiquinol + S-adenosyl-L-homocysteine + H(+)</text>
        <dbReference type="Rhea" id="RHEA:44380"/>
        <dbReference type="Rhea" id="RHEA-COMP:9566"/>
        <dbReference type="Rhea" id="RHEA-COMP:10914"/>
        <dbReference type="ChEBI" id="CHEBI:15378"/>
        <dbReference type="ChEBI" id="CHEBI:17976"/>
        <dbReference type="ChEBI" id="CHEBI:57856"/>
        <dbReference type="ChEBI" id="CHEBI:59789"/>
        <dbReference type="ChEBI" id="CHEBI:84422"/>
        <dbReference type="EC" id="2.1.1.64"/>
    </reaction>
</comment>
<dbReference type="GO" id="GO:0046872">
    <property type="term" value="F:metal ion binding"/>
    <property type="evidence" value="ECO:0007669"/>
    <property type="project" value="UniProtKB-KW"/>
</dbReference>
<dbReference type="GO" id="GO:0032259">
    <property type="term" value="P:methylation"/>
    <property type="evidence" value="ECO:0007669"/>
    <property type="project" value="UniProtKB-KW"/>
</dbReference>
<dbReference type="OMA" id="KGYRHVG"/>
<evidence type="ECO:0000256" key="3">
    <source>
        <dbReference type="ARBA" id="ARBA00022688"/>
    </source>
</evidence>
<dbReference type="InterPro" id="IPR010233">
    <property type="entry name" value="UbiG_MeTrfase"/>
</dbReference>
<keyword evidence="2 5" id="KW-0808">Transferase</keyword>
<dbReference type="Proteomes" id="UP000015104">
    <property type="component" value="Unassembled WGS sequence"/>
</dbReference>
<dbReference type="NCBIfam" id="TIGR01983">
    <property type="entry name" value="UbiG"/>
    <property type="match status" value="1"/>
</dbReference>
<feature type="binding site" evidence="5">
    <location>
        <position position="168"/>
    </location>
    <ligand>
        <name>S-adenosyl-L-methionine</name>
        <dbReference type="ChEBI" id="CHEBI:59789"/>
    </ligand>
</feature>
<dbReference type="PANTHER" id="PTHR43464:SF19">
    <property type="entry name" value="UBIQUINONE BIOSYNTHESIS O-METHYLTRANSFERASE, MITOCHONDRIAL"/>
    <property type="match status" value="1"/>
</dbReference>
<comment type="subunit">
    <text evidence="5">Component of a multi-subunit COQ enzyme complex.</text>
</comment>
<protein>
    <recommendedName>
        <fullName evidence="5">Ubiquinone biosynthesis O-methyltransferase, mitochondrial</fullName>
    </recommendedName>
    <alternativeName>
        <fullName evidence="5">3-demethylubiquinol 3-O-methyltransferase</fullName>
        <ecNumber evidence="5">2.1.1.64</ecNumber>
    </alternativeName>
    <alternativeName>
        <fullName evidence="5">3-demethylubiquinone 3-O-methyltransferase</fullName>
        <ecNumber evidence="5">2.1.1.-</ecNumber>
    </alternativeName>
    <alternativeName>
        <fullName evidence="5">Polyprenyldihydroxybenzoate methyltransferase</fullName>
        <ecNumber evidence="5">2.1.1.114</ecNumber>
    </alternativeName>
</protein>
<dbReference type="AlphaFoldDB" id="T1KTN2"/>
<dbReference type="PANTHER" id="PTHR43464">
    <property type="entry name" value="METHYLTRANSFERASE"/>
    <property type="match status" value="1"/>
</dbReference>
<feature type="binding site" evidence="5">
    <location>
        <position position="68"/>
    </location>
    <ligand>
        <name>S-adenosyl-L-methionine</name>
        <dbReference type="ChEBI" id="CHEBI:59789"/>
    </ligand>
</feature>
<evidence type="ECO:0000256" key="5">
    <source>
        <dbReference type="HAMAP-Rule" id="MF_03190"/>
    </source>
</evidence>
<gene>
    <name evidence="6" type="primary">107367378</name>
</gene>
<dbReference type="EC" id="2.1.1.114" evidence="5"/>
<evidence type="ECO:0000256" key="1">
    <source>
        <dbReference type="ARBA" id="ARBA00022603"/>
    </source>
</evidence>
<dbReference type="HOGENOM" id="CLU_042432_0_0_1"/>
<comment type="catalytic activity">
    <reaction evidence="5">
        <text>a 3,4-dihydroxy-5-(all-trans-polyprenyl)benzoate + S-adenosyl-L-methionine = a 4-hydroxy-3-methoxy-5-(all-trans-polyprenyl)benzoate + S-adenosyl-L-homocysteine + H(+)</text>
        <dbReference type="Rhea" id="RHEA:44452"/>
        <dbReference type="Rhea" id="RHEA-COMP:10930"/>
        <dbReference type="Rhea" id="RHEA-COMP:10931"/>
        <dbReference type="ChEBI" id="CHEBI:15378"/>
        <dbReference type="ChEBI" id="CHEBI:57856"/>
        <dbReference type="ChEBI" id="CHEBI:59789"/>
        <dbReference type="ChEBI" id="CHEBI:64694"/>
        <dbReference type="ChEBI" id="CHEBI:84443"/>
        <dbReference type="EC" id="2.1.1.114"/>
    </reaction>
</comment>
<feature type="binding site" evidence="5">
    <location>
        <position position="97"/>
    </location>
    <ligand>
        <name>S-adenosyl-L-methionine</name>
        <dbReference type="ChEBI" id="CHEBI:59789"/>
    </ligand>
</feature>
<accession>T1KTN2</accession>
<sequence>MVILMRFAVRSNLLPWLLSSHQTNKSLTVGVRNLSTVLPDEVSFYNNAGFDWWSGISMKPLRALNQLRVPLIRDTLTGGRKLTTSKPLNGYSCIDVGCGGGLLCEPLARLGASVTGIDPSQSSIQAAEEHRDWFSSSLSENLNYKMTSIEDFVVNESHHNQFDAVVASEVLEHVQDLDLFIKCCEKLIKPGGNLIVTTINQTLAAYIIDILIAEKVLGLIPQGTHQYELFISPTSLQKLVEHNNFTVRSIQGMMYNPLSSRWSWSKCTANNYAMVAVKDAKETKQNS</sequence>
<comment type="catalytic activity">
    <reaction evidence="5">
        <text>a 3-demethylubiquinone + S-adenosyl-L-methionine = a ubiquinone + S-adenosyl-L-homocysteine</text>
        <dbReference type="Rhea" id="RHEA:81215"/>
        <dbReference type="Rhea" id="RHEA-COMP:9565"/>
        <dbReference type="Rhea" id="RHEA-COMP:19654"/>
        <dbReference type="ChEBI" id="CHEBI:16389"/>
        <dbReference type="ChEBI" id="CHEBI:57856"/>
        <dbReference type="ChEBI" id="CHEBI:59789"/>
        <dbReference type="ChEBI" id="CHEBI:231825"/>
    </reaction>
</comment>
<dbReference type="GO" id="GO:0010420">
    <property type="term" value="F:polyprenyldihydroxybenzoate methyltransferase activity"/>
    <property type="evidence" value="ECO:0007669"/>
    <property type="project" value="UniProtKB-UniRule"/>
</dbReference>
<keyword evidence="1 5" id="KW-0489">Methyltransferase</keyword>
<dbReference type="UniPathway" id="UPA00232"/>
<keyword evidence="3 5" id="KW-0831">Ubiquinone biosynthesis</keyword>
<evidence type="ECO:0000313" key="6">
    <source>
        <dbReference type="EnsemblMetazoa" id="tetur21g00370.1"/>
    </source>
</evidence>
<comment type="similarity">
    <text evidence="5">Belongs to the class I-like SAM-binding methyltransferase superfamily. UbiG/COQ3 family.</text>
</comment>
<comment type="pathway">
    <text evidence="5">Cofactor biosynthesis; ubiquinone biosynthesis.</text>
</comment>